<keyword evidence="2" id="KW-1185">Reference proteome</keyword>
<dbReference type="AlphaFoldDB" id="A0A1I4MGP1"/>
<evidence type="ECO:0000313" key="2">
    <source>
        <dbReference type="Proteomes" id="UP000198565"/>
    </source>
</evidence>
<proteinExistence type="predicted"/>
<dbReference type="STRING" id="334253.SAMN04487943_106261"/>
<dbReference type="RefSeq" id="WP_091484073.1">
    <property type="nucleotide sequence ID" value="NZ_FOTR01000006.1"/>
</dbReference>
<reference evidence="2" key="1">
    <citation type="submission" date="2016-10" db="EMBL/GenBank/DDBJ databases">
        <authorList>
            <person name="Varghese N."/>
            <person name="Submissions S."/>
        </authorList>
    </citation>
    <scope>NUCLEOTIDE SEQUENCE [LARGE SCALE GENOMIC DNA]</scope>
    <source>
        <strain evidence="2">CGMCC 1.4250</strain>
    </source>
</reference>
<name>A0A1I4MGP1_9BACI</name>
<protein>
    <submittedName>
        <fullName evidence="1">Uncharacterized protein</fullName>
    </submittedName>
</protein>
<organism evidence="1 2">
    <name type="scientific">Gracilibacillus orientalis</name>
    <dbReference type="NCBI Taxonomy" id="334253"/>
    <lineage>
        <taxon>Bacteria</taxon>
        <taxon>Bacillati</taxon>
        <taxon>Bacillota</taxon>
        <taxon>Bacilli</taxon>
        <taxon>Bacillales</taxon>
        <taxon>Bacillaceae</taxon>
        <taxon>Gracilibacillus</taxon>
    </lineage>
</organism>
<evidence type="ECO:0000313" key="1">
    <source>
        <dbReference type="EMBL" id="SFM02592.1"/>
    </source>
</evidence>
<dbReference type="OrthoDB" id="2969454at2"/>
<dbReference type="Proteomes" id="UP000198565">
    <property type="component" value="Unassembled WGS sequence"/>
</dbReference>
<gene>
    <name evidence="1" type="ORF">SAMN04487943_106261</name>
</gene>
<accession>A0A1I4MGP1</accession>
<sequence>MKKYLYVFIVVLIITIGFLLGKQYQEDQAFNDQLLLHQAIDIEDVIAMYYGRNDAELTAIDTNEDIINAFNGYPANQITVKNIDQAETKLVIELQEDIVIKILYADKKIYVKRNDVAEGEICYELIEGNEQLEAFFSNQ</sequence>
<dbReference type="EMBL" id="FOTR01000006">
    <property type="protein sequence ID" value="SFM02592.1"/>
    <property type="molecule type" value="Genomic_DNA"/>
</dbReference>